<dbReference type="PROSITE" id="PS51257">
    <property type="entry name" value="PROKAR_LIPOPROTEIN"/>
    <property type="match status" value="1"/>
</dbReference>
<dbReference type="RefSeq" id="WP_083343632.1">
    <property type="nucleotide sequence ID" value="NZ_LT629690.1"/>
</dbReference>
<feature type="region of interest" description="Disordered" evidence="1">
    <location>
        <begin position="33"/>
        <end position="70"/>
    </location>
</feature>
<evidence type="ECO:0000313" key="3">
    <source>
        <dbReference type="EMBL" id="SDE75870.1"/>
    </source>
</evidence>
<evidence type="ECO:0000256" key="2">
    <source>
        <dbReference type="SAM" id="SignalP"/>
    </source>
</evidence>
<protein>
    <submittedName>
        <fullName evidence="3">Uncharacterized protein</fullName>
    </submittedName>
</protein>
<keyword evidence="2" id="KW-0732">Signal</keyword>
<keyword evidence="4" id="KW-1185">Reference proteome</keyword>
<name>A0A1G7FIZ2_9BACT</name>
<accession>A0A1G7FIZ2</accession>
<proteinExistence type="predicted"/>
<evidence type="ECO:0000313" key="4">
    <source>
        <dbReference type="Proteomes" id="UP000182427"/>
    </source>
</evidence>
<feature type="compositionally biased region" description="Pro residues" evidence="1">
    <location>
        <begin position="48"/>
        <end position="70"/>
    </location>
</feature>
<dbReference type="EMBL" id="LT629690">
    <property type="protein sequence ID" value="SDE75870.1"/>
    <property type="molecule type" value="Genomic_DNA"/>
</dbReference>
<feature type="chain" id="PRO_5009240979" evidence="2">
    <location>
        <begin position="18"/>
        <end position="70"/>
    </location>
</feature>
<reference evidence="3 4" key="1">
    <citation type="submission" date="2016-10" db="EMBL/GenBank/DDBJ databases">
        <authorList>
            <person name="de Groot N.N."/>
        </authorList>
    </citation>
    <scope>NUCLEOTIDE SEQUENCE [LARGE SCALE GENOMIC DNA]</scope>
    <source>
        <strain evidence="3 4">GAS232</strain>
    </source>
</reference>
<gene>
    <name evidence="3" type="ORF">SAMN05444167_0355</name>
</gene>
<dbReference type="AlphaFoldDB" id="A0A1G7FIZ2"/>
<feature type="signal peptide" evidence="2">
    <location>
        <begin position="1"/>
        <end position="17"/>
    </location>
</feature>
<organism evidence="3 4">
    <name type="scientific">Terriglobus roseus</name>
    <dbReference type="NCBI Taxonomy" id="392734"/>
    <lineage>
        <taxon>Bacteria</taxon>
        <taxon>Pseudomonadati</taxon>
        <taxon>Acidobacteriota</taxon>
        <taxon>Terriglobia</taxon>
        <taxon>Terriglobales</taxon>
        <taxon>Acidobacteriaceae</taxon>
        <taxon>Terriglobus</taxon>
    </lineage>
</organism>
<dbReference type="OrthoDB" id="9944531at2"/>
<evidence type="ECO:0000256" key="1">
    <source>
        <dbReference type="SAM" id="MobiDB-lite"/>
    </source>
</evidence>
<sequence>MKLLAGTLVCVLMVAMAGCKPDAAVKHGAVIDAAPSGHDTGKAGQAAPTPPQQNQPPQPQAQTPPPVKVQ</sequence>
<dbReference type="Proteomes" id="UP000182427">
    <property type="component" value="Chromosome I"/>
</dbReference>